<dbReference type="Pfam" id="PF13853">
    <property type="entry name" value="7tm_4"/>
    <property type="match status" value="1"/>
</dbReference>
<keyword evidence="4" id="KW-0297">G-protein coupled receptor</keyword>
<keyword evidence="2 8" id="KW-0812">Transmembrane</keyword>
<comment type="subcellular location">
    <subcellularLocation>
        <location evidence="1">Membrane</location>
        <topology evidence="1">Multi-pass membrane protein</topology>
    </subcellularLocation>
</comment>
<reference evidence="10" key="1">
    <citation type="submission" date="2025-08" db="UniProtKB">
        <authorList>
            <consortium name="Ensembl"/>
        </authorList>
    </citation>
    <scope>IDENTIFICATION</scope>
</reference>
<protein>
    <recommendedName>
        <fullName evidence="9">G-protein coupled receptors family 1 profile domain-containing protein</fullName>
    </recommendedName>
</protein>
<proteinExistence type="predicted"/>
<keyword evidence="11" id="KW-1185">Reference proteome</keyword>
<evidence type="ECO:0000256" key="2">
    <source>
        <dbReference type="ARBA" id="ARBA00022692"/>
    </source>
</evidence>
<organism evidence="10 11">
    <name type="scientific">Varanus komodoensis</name>
    <name type="common">Komodo dragon</name>
    <dbReference type="NCBI Taxonomy" id="61221"/>
    <lineage>
        <taxon>Eukaryota</taxon>
        <taxon>Metazoa</taxon>
        <taxon>Chordata</taxon>
        <taxon>Craniata</taxon>
        <taxon>Vertebrata</taxon>
        <taxon>Euteleostomi</taxon>
        <taxon>Lepidosauria</taxon>
        <taxon>Squamata</taxon>
        <taxon>Bifurcata</taxon>
        <taxon>Unidentata</taxon>
        <taxon>Episquamata</taxon>
        <taxon>Toxicofera</taxon>
        <taxon>Anguimorpha</taxon>
        <taxon>Paleoanguimorpha</taxon>
        <taxon>Varanoidea</taxon>
        <taxon>Varanidae</taxon>
        <taxon>Varanus</taxon>
    </lineage>
</organism>
<evidence type="ECO:0000256" key="4">
    <source>
        <dbReference type="ARBA" id="ARBA00023040"/>
    </source>
</evidence>
<evidence type="ECO:0000256" key="8">
    <source>
        <dbReference type="SAM" id="Phobius"/>
    </source>
</evidence>
<name>A0A8D2LQD1_VARKO</name>
<evidence type="ECO:0000256" key="5">
    <source>
        <dbReference type="ARBA" id="ARBA00023136"/>
    </source>
</evidence>
<evidence type="ECO:0000256" key="7">
    <source>
        <dbReference type="ARBA" id="ARBA00023224"/>
    </source>
</evidence>
<dbReference type="GO" id="GO:0004930">
    <property type="term" value="F:G protein-coupled receptor activity"/>
    <property type="evidence" value="ECO:0007669"/>
    <property type="project" value="UniProtKB-KW"/>
</dbReference>
<reference evidence="10" key="2">
    <citation type="submission" date="2025-09" db="UniProtKB">
        <authorList>
            <consortium name="Ensembl"/>
        </authorList>
    </citation>
    <scope>IDENTIFICATION</scope>
</reference>
<accession>A0A8D2LQD1</accession>
<keyword evidence="7" id="KW-0807">Transducer</keyword>
<dbReference type="Ensembl" id="ENSVKKT00000026638.1">
    <property type="protein sequence ID" value="ENSVKKP00000026002.1"/>
    <property type="gene ID" value="ENSVKKG00000017024.1"/>
</dbReference>
<evidence type="ECO:0000313" key="10">
    <source>
        <dbReference type="Ensembl" id="ENSVKKP00000026002.1"/>
    </source>
</evidence>
<evidence type="ECO:0000256" key="1">
    <source>
        <dbReference type="ARBA" id="ARBA00004141"/>
    </source>
</evidence>
<feature type="transmembrane region" description="Helical" evidence="8">
    <location>
        <begin position="54"/>
        <end position="73"/>
    </location>
</feature>
<evidence type="ECO:0000313" key="11">
    <source>
        <dbReference type="Proteomes" id="UP000694545"/>
    </source>
</evidence>
<dbReference type="Proteomes" id="UP000694545">
    <property type="component" value="Unplaced"/>
</dbReference>
<dbReference type="PANTHER" id="PTHR48018">
    <property type="entry name" value="OLFACTORY RECEPTOR"/>
    <property type="match status" value="1"/>
</dbReference>
<feature type="transmembrane region" description="Helical" evidence="8">
    <location>
        <begin position="12"/>
        <end position="34"/>
    </location>
</feature>
<sequence>MDHPALQVPLFILFLGIYVTTLVGNAGIILLTLGDAQLHTPMYFFLSNLAIVDIGYSTAVAPNVCIGCFIFGIR</sequence>
<keyword evidence="5 8" id="KW-0472">Membrane</keyword>
<dbReference type="GO" id="GO:0004984">
    <property type="term" value="F:olfactory receptor activity"/>
    <property type="evidence" value="ECO:0007669"/>
    <property type="project" value="InterPro"/>
</dbReference>
<dbReference type="GO" id="GO:0016020">
    <property type="term" value="C:membrane"/>
    <property type="evidence" value="ECO:0007669"/>
    <property type="project" value="UniProtKB-SubCell"/>
</dbReference>
<evidence type="ECO:0000259" key="9">
    <source>
        <dbReference type="PROSITE" id="PS50262"/>
    </source>
</evidence>
<dbReference type="PROSITE" id="PS50262">
    <property type="entry name" value="G_PROTEIN_RECEP_F1_2"/>
    <property type="match status" value="1"/>
</dbReference>
<dbReference type="InterPro" id="IPR017452">
    <property type="entry name" value="GPCR_Rhodpsn_7TM"/>
</dbReference>
<dbReference type="OMA" id="CIGCFIF"/>
<keyword evidence="3 8" id="KW-1133">Transmembrane helix</keyword>
<dbReference type="SUPFAM" id="SSF81321">
    <property type="entry name" value="Family A G protein-coupled receptor-like"/>
    <property type="match status" value="1"/>
</dbReference>
<dbReference type="InterPro" id="IPR000725">
    <property type="entry name" value="Olfact_rcpt"/>
</dbReference>
<evidence type="ECO:0000256" key="3">
    <source>
        <dbReference type="ARBA" id="ARBA00022989"/>
    </source>
</evidence>
<keyword evidence="6" id="KW-0675">Receptor</keyword>
<dbReference type="Gene3D" id="1.20.1070.10">
    <property type="entry name" value="Rhodopsin 7-helix transmembrane proteins"/>
    <property type="match status" value="1"/>
</dbReference>
<feature type="domain" description="G-protein coupled receptors family 1 profile" evidence="9">
    <location>
        <begin position="24"/>
        <end position="74"/>
    </location>
</feature>
<evidence type="ECO:0000256" key="6">
    <source>
        <dbReference type="ARBA" id="ARBA00023170"/>
    </source>
</evidence>
<dbReference type="AlphaFoldDB" id="A0A8D2LQD1"/>